<evidence type="ECO:0000256" key="7">
    <source>
        <dbReference type="SAM" id="MobiDB-lite"/>
    </source>
</evidence>
<evidence type="ECO:0000313" key="9">
    <source>
        <dbReference type="EMBL" id="TGZ53745.1"/>
    </source>
</evidence>
<evidence type="ECO:0000256" key="3">
    <source>
        <dbReference type="ARBA" id="ARBA00022833"/>
    </source>
</evidence>
<keyword evidence="3" id="KW-0862">Zinc</keyword>
<feature type="compositionally biased region" description="Basic and acidic residues" evidence="7">
    <location>
        <begin position="90"/>
        <end position="104"/>
    </location>
</feature>
<keyword evidence="4 5" id="KW-0238">DNA-binding</keyword>
<reference evidence="9 10" key="1">
    <citation type="journal article" date="2019" name="Philos. Trans. R. Soc. Lond., B, Biol. Sci.">
        <title>Ant behaviour and brain gene expression of defending hosts depend on the ecological success of the intruding social parasite.</title>
        <authorList>
            <person name="Kaur R."/>
            <person name="Stoldt M."/>
            <person name="Jongepier E."/>
            <person name="Feldmeyer B."/>
            <person name="Menzel F."/>
            <person name="Bornberg-Bauer E."/>
            <person name="Foitzik S."/>
        </authorList>
    </citation>
    <scope>NUCLEOTIDE SEQUENCE [LARGE SCALE GENOMIC DNA]</scope>
    <source>
        <tissue evidence="9">Whole body</tissue>
    </source>
</reference>
<evidence type="ECO:0000256" key="5">
    <source>
        <dbReference type="PROSITE-ProRule" id="PRU00309"/>
    </source>
</evidence>
<evidence type="ECO:0000256" key="2">
    <source>
        <dbReference type="ARBA" id="ARBA00022771"/>
    </source>
</evidence>
<accession>A0A4S2KUQ3</accession>
<dbReference type="Pfam" id="PF05485">
    <property type="entry name" value="THAP"/>
    <property type="match status" value="1"/>
</dbReference>
<feature type="coiled-coil region" evidence="6">
    <location>
        <begin position="170"/>
        <end position="200"/>
    </location>
</feature>
<evidence type="ECO:0000313" key="10">
    <source>
        <dbReference type="Proteomes" id="UP000310200"/>
    </source>
</evidence>
<dbReference type="Proteomes" id="UP000310200">
    <property type="component" value="Unassembled WGS sequence"/>
</dbReference>
<dbReference type="AlphaFoldDB" id="A0A4S2KUQ3"/>
<protein>
    <recommendedName>
        <fullName evidence="8">THAP-type domain-containing protein</fullName>
    </recommendedName>
</protein>
<dbReference type="GO" id="GO:0003677">
    <property type="term" value="F:DNA binding"/>
    <property type="evidence" value="ECO:0007669"/>
    <property type="project" value="UniProtKB-UniRule"/>
</dbReference>
<sequence>MASMSCFLCRQHSEDAQEIPSDIFPENKNRWKKWLDAINETNEDVPAQLSLCSRHFSQACSAGFILMDNAVPTLELAPTSCTDSIAKAAEVDRSSPHREPETERPSSPILRSLPSSVRRPTITRGRRVHMLPKEEMKEQPIKYVRYLKSVNWDEISKVPAEAKIVWEVAMEELKEDNDKIKHLQAQVRQLTVTVHKLKNALKTRKRSATSAFR</sequence>
<name>A0A4S2KUQ3_9HYME</name>
<evidence type="ECO:0000256" key="6">
    <source>
        <dbReference type="SAM" id="Coils"/>
    </source>
</evidence>
<dbReference type="GO" id="GO:0008270">
    <property type="term" value="F:zinc ion binding"/>
    <property type="evidence" value="ECO:0007669"/>
    <property type="project" value="UniProtKB-KW"/>
</dbReference>
<gene>
    <name evidence="9" type="ORF">DBV15_11275</name>
</gene>
<keyword evidence="2 5" id="KW-0863">Zinc-finger</keyword>
<keyword evidence="1" id="KW-0479">Metal-binding</keyword>
<dbReference type="SMART" id="SM00980">
    <property type="entry name" value="THAP"/>
    <property type="match status" value="1"/>
</dbReference>
<dbReference type="InterPro" id="IPR006612">
    <property type="entry name" value="THAP_Znf"/>
</dbReference>
<keyword evidence="6" id="KW-0175">Coiled coil</keyword>
<comment type="caution">
    <text evidence="9">The sequence shown here is derived from an EMBL/GenBank/DDBJ whole genome shotgun (WGS) entry which is preliminary data.</text>
</comment>
<feature type="compositionally biased region" description="Low complexity" evidence="7">
    <location>
        <begin position="105"/>
        <end position="118"/>
    </location>
</feature>
<evidence type="ECO:0000256" key="4">
    <source>
        <dbReference type="ARBA" id="ARBA00023125"/>
    </source>
</evidence>
<dbReference type="PROSITE" id="PS50950">
    <property type="entry name" value="ZF_THAP"/>
    <property type="match status" value="1"/>
</dbReference>
<organism evidence="9 10">
    <name type="scientific">Temnothorax longispinosus</name>
    <dbReference type="NCBI Taxonomy" id="300112"/>
    <lineage>
        <taxon>Eukaryota</taxon>
        <taxon>Metazoa</taxon>
        <taxon>Ecdysozoa</taxon>
        <taxon>Arthropoda</taxon>
        <taxon>Hexapoda</taxon>
        <taxon>Insecta</taxon>
        <taxon>Pterygota</taxon>
        <taxon>Neoptera</taxon>
        <taxon>Endopterygota</taxon>
        <taxon>Hymenoptera</taxon>
        <taxon>Apocrita</taxon>
        <taxon>Aculeata</taxon>
        <taxon>Formicoidea</taxon>
        <taxon>Formicidae</taxon>
        <taxon>Myrmicinae</taxon>
        <taxon>Temnothorax</taxon>
    </lineage>
</organism>
<keyword evidence="10" id="KW-1185">Reference proteome</keyword>
<dbReference type="SMART" id="SM00692">
    <property type="entry name" value="DM3"/>
    <property type="match status" value="1"/>
</dbReference>
<dbReference type="SUPFAM" id="SSF57716">
    <property type="entry name" value="Glucocorticoid receptor-like (DNA-binding domain)"/>
    <property type="match status" value="1"/>
</dbReference>
<evidence type="ECO:0000256" key="1">
    <source>
        <dbReference type="ARBA" id="ARBA00022723"/>
    </source>
</evidence>
<feature type="region of interest" description="Disordered" evidence="7">
    <location>
        <begin position="90"/>
        <end position="118"/>
    </location>
</feature>
<dbReference type="EMBL" id="QBLH01000934">
    <property type="protein sequence ID" value="TGZ53745.1"/>
    <property type="molecule type" value="Genomic_DNA"/>
</dbReference>
<evidence type="ECO:0000259" key="8">
    <source>
        <dbReference type="PROSITE" id="PS50950"/>
    </source>
</evidence>
<proteinExistence type="predicted"/>
<feature type="domain" description="THAP-type" evidence="8">
    <location>
        <begin position="1"/>
        <end position="75"/>
    </location>
</feature>